<gene>
    <name evidence="2" type="ORF">AVDCRST_MAG41-87</name>
</gene>
<feature type="compositionally biased region" description="Basic and acidic residues" evidence="1">
    <location>
        <begin position="119"/>
        <end position="129"/>
    </location>
</feature>
<proteinExistence type="predicted"/>
<protein>
    <submittedName>
        <fullName evidence="2">Uncharacterized protein</fullName>
    </submittedName>
</protein>
<dbReference type="EMBL" id="CADCTP010000011">
    <property type="protein sequence ID" value="CAA9213852.1"/>
    <property type="molecule type" value="Genomic_DNA"/>
</dbReference>
<feature type="region of interest" description="Disordered" evidence="1">
    <location>
        <begin position="119"/>
        <end position="143"/>
    </location>
</feature>
<accession>A0A6J4H4P0</accession>
<name>A0A6J4H4P0_9ACTN</name>
<evidence type="ECO:0000256" key="1">
    <source>
        <dbReference type="SAM" id="MobiDB-lite"/>
    </source>
</evidence>
<organism evidence="2">
    <name type="scientific">uncultured Mycobacteriales bacterium</name>
    <dbReference type="NCBI Taxonomy" id="581187"/>
    <lineage>
        <taxon>Bacteria</taxon>
        <taxon>Bacillati</taxon>
        <taxon>Actinomycetota</taxon>
        <taxon>Actinomycetes</taxon>
        <taxon>Mycobacteriales</taxon>
        <taxon>environmental samples</taxon>
    </lineage>
</organism>
<sequence length="161" mass="17407">MLVLVADEPDAPASEESAVTLDALASPFAFGDGDGAEFGGPRIAEEDFPTGLDCGDLHVFWPAPRSCSGPVRVRGRLFEEHHGSAPERFPRTVGTVARVRVVTQEYVPSPTEERLYLHGDAPPRYRDVPRSPTRFAGPPEEDGPYWAESGVLVDLEIPGPA</sequence>
<evidence type="ECO:0000313" key="2">
    <source>
        <dbReference type="EMBL" id="CAA9213852.1"/>
    </source>
</evidence>
<reference evidence="2" key="1">
    <citation type="submission" date="2020-02" db="EMBL/GenBank/DDBJ databases">
        <authorList>
            <person name="Meier V. D."/>
        </authorList>
    </citation>
    <scope>NUCLEOTIDE SEQUENCE</scope>
    <source>
        <strain evidence="2">AVDCRST_MAG41</strain>
    </source>
</reference>
<dbReference type="AlphaFoldDB" id="A0A6J4H4P0"/>